<evidence type="ECO:0000313" key="13">
    <source>
        <dbReference type="EMBL" id="AAC45119.1"/>
    </source>
</evidence>
<evidence type="ECO:0000259" key="12">
    <source>
        <dbReference type="PROSITE" id="PS51379"/>
    </source>
</evidence>
<evidence type="ECO:0000256" key="1">
    <source>
        <dbReference type="ARBA" id="ARBA00022475"/>
    </source>
</evidence>
<dbReference type="Gene3D" id="3.30.70.3270">
    <property type="match status" value="1"/>
</dbReference>
<sequence length="166" mass="18320">MAFLSILMKNLLKGPSTEPLPTADSPTPAAYRGKVTFDETACVGCKMCEHVCPGGAIRFEERPEGLRFMIWHNTCVNCGLCSHYCLTKAIKLSNDWHLSHLQADKYRLTDQALVAYAACSGCGTKMLPTADALMRLAYKKVSPRSEHLRHLCPDCRRSASVSGDIQ</sequence>
<evidence type="ECO:0000256" key="7">
    <source>
        <dbReference type="ARBA" id="ARBA00023004"/>
    </source>
</evidence>
<dbReference type="EMBL" id="U65510">
    <property type="protein sequence ID" value="AAC45119.1"/>
    <property type="molecule type" value="Genomic_DNA"/>
</dbReference>
<dbReference type="Pfam" id="PF12838">
    <property type="entry name" value="Fer4_7"/>
    <property type="match status" value="1"/>
</dbReference>
<dbReference type="PANTHER" id="PTHR10849">
    <property type="entry name" value="NADH DEHYDROGENASE UBIQUINONE IRON-SULFUR PROTEIN 8, MITOCHONDRIAL"/>
    <property type="match status" value="1"/>
</dbReference>
<name>P72318_RHORU</name>
<keyword evidence="7" id="KW-0408">Iron</keyword>
<dbReference type="OMA" id="IWHNTCV"/>
<evidence type="ECO:0000256" key="9">
    <source>
        <dbReference type="ARBA" id="ARBA00023027"/>
    </source>
</evidence>
<dbReference type="InterPro" id="IPR010226">
    <property type="entry name" value="NADH_quinone_OxRdtase_chainI"/>
</dbReference>
<dbReference type="GO" id="GO:0048038">
    <property type="term" value="F:quinone binding"/>
    <property type="evidence" value="ECO:0007669"/>
    <property type="project" value="UniProtKB-KW"/>
</dbReference>
<reference evidence="13" key="2">
    <citation type="submission" date="1996-07" db="EMBL/GenBank/DDBJ databases">
        <authorList>
            <person name="Kerby R.L."/>
        </authorList>
    </citation>
    <scope>NUCLEOTIDE SEQUENCE</scope>
    <source>
        <strain evidence="13">UR1</strain>
    </source>
</reference>
<dbReference type="InterPro" id="IPR017900">
    <property type="entry name" value="4Fe4S_Fe_S_CS"/>
</dbReference>
<dbReference type="SUPFAM" id="SSF54862">
    <property type="entry name" value="4Fe-4S ferredoxins"/>
    <property type="match status" value="1"/>
</dbReference>
<dbReference type="InterPro" id="IPR017896">
    <property type="entry name" value="4Fe4S_Fe-S-bd"/>
</dbReference>
<dbReference type="PIR" id="T51317">
    <property type="entry name" value="T51317"/>
</dbReference>
<proteinExistence type="predicted"/>
<keyword evidence="3" id="KW-0874">Quinone</keyword>
<evidence type="ECO:0000256" key="6">
    <source>
        <dbReference type="ARBA" id="ARBA00022967"/>
    </source>
</evidence>
<feature type="domain" description="4Fe-4S ferredoxin-type" evidence="12">
    <location>
        <begin position="33"/>
        <end position="62"/>
    </location>
</feature>
<keyword evidence="4" id="KW-0479">Metal-binding</keyword>
<dbReference type="TCDB" id="3.D.1.4.3">
    <property type="family name" value="the h+ or na+-translocating nadh dehydrogenase (ndh) family"/>
</dbReference>
<evidence type="ECO:0000256" key="4">
    <source>
        <dbReference type="ARBA" id="ARBA00022723"/>
    </source>
</evidence>
<protein>
    <submittedName>
        <fullName evidence="13">CooX</fullName>
    </submittedName>
</protein>
<evidence type="ECO:0000256" key="5">
    <source>
        <dbReference type="ARBA" id="ARBA00022737"/>
    </source>
</evidence>
<keyword evidence="2" id="KW-0004">4Fe-4S</keyword>
<keyword evidence="10" id="KW-0830">Ubiquinone</keyword>
<evidence type="ECO:0000256" key="2">
    <source>
        <dbReference type="ARBA" id="ARBA00022485"/>
    </source>
</evidence>
<evidence type="ECO:0000256" key="11">
    <source>
        <dbReference type="ARBA" id="ARBA00023136"/>
    </source>
</evidence>
<evidence type="ECO:0000256" key="10">
    <source>
        <dbReference type="ARBA" id="ARBA00023075"/>
    </source>
</evidence>
<keyword evidence="6" id="KW-1278">Translocase</keyword>
<gene>
    <name evidence="13" type="primary">cooX</name>
</gene>
<dbReference type="PROSITE" id="PS51379">
    <property type="entry name" value="4FE4S_FER_2"/>
    <property type="match status" value="2"/>
</dbReference>
<dbReference type="GO" id="GO:0046872">
    <property type="term" value="F:metal ion binding"/>
    <property type="evidence" value="ECO:0007669"/>
    <property type="project" value="UniProtKB-KW"/>
</dbReference>
<evidence type="ECO:0000256" key="3">
    <source>
        <dbReference type="ARBA" id="ARBA00022719"/>
    </source>
</evidence>
<dbReference type="AlphaFoldDB" id="P72318"/>
<keyword evidence="11" id="KW-0472">Membrane</keyword>
<dbReference type="BioCyc" id="MetaCyc:MONOMER-16445"/>
<keyword evidence="1" id="KW-1003">Cell membrane</keyword>
<keyword evidence="5" id="KW-0677">Repeat</keyword>
<dbReference type="PROSITE" id="PS00198">
    <property type="entry name" value="4FE4S_FER_1"/>
    <property type="match status" value="1"/>
</dbReference>
<dbReference type="PANTHER" id="PTHR10849:SF24">
    <property type="entry name" value="NADH-QUINONE OXIDOREDUCTASE SUBUNIT I 2"/>
    <property type="match status" value="1"/>
</dbReference>
<feature type="domain" description="4Fe-4S ferredoxin-type" evidence="12">
    <location>
        <begin position="66"/>
        <end position="95"/>
    </location>
</feature>
<organism evidence="13">
    <name type="scientific">Rhodospirillum rubrum</name>
    <dbReference type="NCBI Taxonomy" id="1085"/>
    <lineage>
        <taxon>Bacteria</taxon>
        <taxon>Pseudomonadati</taxon>
        <taxon>Pseudomonadota</taxon>
        <taxon>Alphaproteobacteria</taxon>
        <taxon>Rhodospirillales</taxon>
        <taxon>Rhodospirillaceae</taxon>
        <taxon>Rhodospirillum</taxon>
    </lineage>
</organism>
<dbReference type="RefSeq" id="WP_011389177.1">
    <property type="nucleotide sequence ID" value="NZ_CP077803.1"/>
</dbReference>
<dbReference type="GO" id="GO:0016651">
    <property type="term" value="F:oxidoreductase activity, acting on NAD(P)H"/>
    <property type="evidence" value="ECO:0007669"/>
    <property type="project" value="InterPro"/>
</dbReference>
<keyword evidence="8" id="KW-0411">Iron-sulfur</keyword>
<reference evidence="13" key="1">
    <citation type="journal article" date="1996" name="J. Bacteriol.">
        <title>Characterization of the region encoding the CO-induced hydrogenase of Rhodospirillum rubrum.</title>
        <authorList>
            <person name="Fox J.D."/>
            <person name="He Y."/>
            <person name="Shelver D."/>
            <person name="Roberts G.P."/>
            <person name="Ludden P.W."/>
        </authorList>
    </citation>
    <scope>NUCLEOTIDE SEQUENCE</scope>
    <source>
        <strain evidence="13">UR1</strain>
    </source>
</reference>
<evidence type="ECO:0000256" key="8">
    <source>
        <dbReference type="ARBA" id="ARBA00023014"/>
    </source>
</evidence>
<dbReference type="GO" id="GO:0051539">
    <property type="term" value="F:4 iron, 4 sulfur cluster binding"/>
    <property type="evidence" value="ECO:0007669"/>
    <property type="project" value="UniProtKB-KW"/>
</dbReference>
<dbReference type="GO" id="GO:0016020">
    <property type="term" value="C:membrane"/>
    <property type="evidence" value="ECO:0007669"/>
    <property type="project" value="InterPro"/>
</dbReference>
<accession>P72318</accession>
<keyword evidence="9" id="KW-0520">NAD</keyword>